<dbReference type="GO" id="GO:1901982">
    <property type="term" value="F:maltose binding"/>
    <property type="evidence" value="ECO:0007669"/>
    <property type="project" value="TreeGrafter"/>
</dbReference>
<evidence type="ECO:0000256" key="5">
    <source>
        <dbReference type="RuleBase" id="RU365005"/>
    </source>
</evidence>
<comment type="similarity">
    <text evidence="1 5">Belongs to the bacterial solute-binding protein 1 family.</text>
</comment>
<comment type="caution">
    <text evidence="6">The sequence shown here is derived from an EMBL/GenBank/DDBJ whole genome shotgun (WGS) entry which is preliminary data.</text>
</comment>
<dbReference type="NCBIfam" id="NF007011">
    <property type="entry name" value="PRK09474.1"/>
    <property type="match status" value="1"/>
</dbReference>
<evidence type="ECO:0000256" key="3">
    <source>
        <dbReference type="ARBA" id="ARBA00022597"/>
    </source>
</evidence>
<evidence type="ECO:0000256" key="1">
    <source>
        <dbReference type="ARBA" id="ARBA00008520"/>
    </source>
</evidence>
<dbReference type="PANTHER" id="PTHR30061">
    <property type="entry name" value="MALTOSE-BINDING PERIPLASMIC PROTEIN"/>
    <property type="match status" value="1"/>
</dbReference>
<reference evidence="6 7" key="1">
    <citation type="submission" date="2020-02" db="EMBL/GenBank/DDBJ databases">
        <title>Pseudoroseicyclus tamarix, sp. nov., isolated from offshore sediment of a Tamarix chinensis forest.</title>
        <authorList>
            <person name="Gai Y."/>
        </authorList>
    </citation>
    <scope>NUCLEOTIDE SEQUENCE [LARGE SCALE GENOMIC DNA]</scope>
    <source>
        <strain evidence="6 7">CLL3-39</strain>
    </source>
</reference>
<evidence type="ECO:0000256" key="2">
    <source>
        <dbReference type="ARBA" id="ARBA00022448"/>
    </source>
</evidence>
<dbReference type="GO" id="GO:0055052">
    <property type="term" value="C:ATP-binding cassette (ABC) transporter complex, substrate-binding subunit-containing"/>
    <property type="evidence" value="ECO:0007669"/>
    <property type="project" value="TreeGrafter"/>
</dbReference>
<dbReference type="PANTHER" id="PTHR30061:SF50">
    <property type="entry name" value="MALTOSE_MALTODEXTRIN-BINDING PERIPLASMIC PROTEIN"/>
    <property type="match status" value="1"/>
</dbReference>
<dbReference type="EMBL" id="JAAGAB010000004">
    <property type="protein sequence ID" value="NDV02451.1"/>
    <property type="molecule type" value="Genomic_DNA"/>
</dbReference>
<keyword evidence="5" id="KW-0574">Periplasm</keyword>
<dbReference type="RefSeq" id="WP_163895444.1">
    <property type="nucleotide sequence ID" value="NZ_JAAFYS010000004.1"/>
</dbReference>
<dbReference type="PRINTS" id="PR00181">
    <property type="entry name" value="MALTOSEBP"/>
</dbReference>
<keyword evidence="3 5" id="KW-0762">Sugar transport</keyword>
<comment type="function">
    <text evidence="5">Part of the ABC transporter complex MalEFGK involved in maltose/maltodextrin import. Binds maltose and higher maltodextrins.</text>
</comment>
<keyword evidence="4 5" id="KW-0732">Signal</keyword>
<protein>
    <recommendedName>
        <fullName evidence="5">Maltodextrin-binding protein</fullName>
    </recommendedName>
</protein>
<dbReference type="Proteomes" id="UP000474757">
    <property type="component" value="Unassembled WGS sequence"/>
</dbReference>
<name>A0A6B2JLL3_9RHOB</name>
<dbReference type="InterPro" id="IPR006060">
    <property type="entry name" value="Maltose/Cyclodextrin-bd"/>
</dbReference>
<sequence length="390" mass="40745">MIKTITALGAVLLLGTTAMPAFALSEGELLIWVGANRDEAALREAVQPFIDDYGVPVTVEVVDPDLPTKFQQAAATGDGPDIVLWAHDRFGEWAAGGLLEPLPASPEWVEGVLPSAMEALQIGDDVWGYPVFVEAVHLIYNRGLIDAPPATFEEIPSMEMAEGVRPILWDYNNIYFTMPLLMANGGYAFQKVDGVYDGTTTGVNTEGAVAGAQVVADFIEQGVMPEGVDYGVMEGAMNNGEVAMILSGPWAWSGLDSAGIDFGVAPIPSVGGEPSPPFLGVGALAINAASPNTDLAVELIENYLLTDEGLAAWNANGALGALADESAAEAMNDERVSGMLEVAAIGVPMPSNPEMGAYWSAMAPAMTNITTGAQTAQEALDDAAARILGE</sequence>
<gene>
    <name evidence="6" type="primary">malE</name>
    <name evidence="6" type="ORF">GZA08_15885</name>
</gene>
<organism evidence="6 7">
    <name type="scientific">Pseudoroseicyclus tamaricis</name>
    <dbReference type="NCBI Taxonomy" id="2705421"/>
    <lineage>
        <taxon>Bacteria</taxon>
        <taxon>Pseudomonadati</taxon>
        <taxon>Pseudomonadota</taxon>
        <taxon>Alphaproteobacteria</taxon>
        <taxon>Rhodobacterales</taxon>
        <taxon>Paracoccaceae</taxon>
        <taxon>Pseudoroseicyclus</taxon>
    </lineage>
</organism>
<dbReference type="SUPFAM" id="SSF53850">
    <property type="entry name" value="Periplasmic binding protein-like II"/>
    <property type="match status" value="1"/>
</dbReference>
<evidence type="ECO:0000256" key="4">
    <source>
        <dbReference type="ARBA" id="ARBA00022729"/>
    </source>
</evidence>
<dbReference type="AlphaFoldDB" id="A0A6B2JLL3"/>
<accession>A0A6B2JLL3</accession>
<dbReference type="GO" id="GO:0015144">
    <property type="term" value="F:carbohydrate transmembrane transporter activity"/>
    <property type="evidence" value="ECO:0007669"/>
    <property type="project" value="InterPro"/>
</dbReference>
<evidence type="ECO:0000313" key="6">
    <source>
        <dbReference type="EMBL" id="NDV02451.1"/>
    </source>
</evidence>
<dbReference type="GO" id="GO:0042956">
    <property type="term" value="P:maltodextrin transmembrane transport"/>
    <property type="evidence" value="ECO:0007669"/>
    <property type="project" value="TreeGrafter"/>
</dbReference>
<feature type="chain" id="PRO_5025712598" description="Maltodextrin-binding protein" evidence="5">
    <location>
        <begin position="24"/>
        <end position="390"/>
    </location>
</feature>
<comment type="subcellular location">
    <subcellularLocation>
        <location evidence="5">Periplasm</location>
    </subcellularLocation>
</comment>
<dbReference type="Gene3D" id="3.40.190.10">
    <property type="entry name" value="Periplasmic binding protein-like II"/>
    <property type="match status" value="2"/>
</dbReference>
<dbReference type="InterPro" id="IPR006059">
    <property type="entry name" value="SBP"/>
</dbReference>
<evidence type="ECO:0000313" key="7">
    <source>
        <dbReference type="Proteomes" id="UP000474757"/>
    </source>
</evidence>
<dbReference type="GO" id="GO:0042597">
    <property type="term" value="C:periplasmic space"/>
    <property type="evidence" value="ECO:0007669"/>
    <property type="project" value="UniProtKB-SubCell"/>
</dbReference>
<keyword evidence="7" id="KW-1185">Reference proteome</keyword>
<feature type="signal peptide" evidence="5">
    <location>
        <begin position="1"/>
        <end position="23"/>
    </location>
</feature>
<proteinExistence type="inferred from homology"/>
<keyword evidence="2 5" id="KW-0813">Transport</keyword>
<dbReference type="Pfam" id="PF13416">
    <property type="entry name" value="SBP_bac_8"/>
    <property type="match status" value="1"/>
</dbReference>
<dbReference type="GO" id="GO:0015768">
    <property type="term" value="P:maltose transport"/>
    <property type="evidence" value="ECO:0007669"/>
    <property type="project" value="TreeGrafter"/>
</dbReference>